<feature type="repeat" description="TNFR-Cys" evidence="9">
    <location>
        <begin position="76"/>
        <end position="117"/>
    </location>
</feature>
<dbReference type="GO" id="GO:0043065">
    <property type="term" value="P:positive regulation of apoptotic process"/>
    <property type="evidence" value="ECO:0007669"/>
    <property type="project" value="TreeGrafter"/>
</dbReference>
<evidence type="ECO:0000256" key="11">
    <source>
        <dbReference type="SAM" id="SignalP"/>
    </source>
</evidence>
<dbReference type="Proteomes" id="UP000824782">
    <property type="component" value="Unassembled WGS sequence"/>
</dbReference>
<feature type="disulfide bond" evidence="9">
    <location>
        <begin position="137"/>
        <end position="150"/>
    </location>
</feature>
<evidence type="ECO:0000256" key="4">
    <source>
        <dbReference type="ARBA" id="ARBA00022737"/>
    </source>
</evidence>
<keyword evidence="3 11" id="KW-0732">Signal</keyword>
<organism evidence="13 14">
    <name type="scientific">Engystomops pustulosus</name>
    <name type="common">Tungara frog</name>
    <name type="synonym">Physalaemus pustulosus</name>
    <dbReference type="NCBI Taxonomy" id="76066"/>
    <lineage>
        <taxon>Eukaryota</taxon>
        <taxon>Metazoa</taxon>
        <taxon>Chordata</taxon>
        <taxon>Craniata</taxon>
        <taxon>Vertebrata</taxon>
        <taxon>Euteleostomi</taxon>
        <taxon>Amphibia</taxon>
        <taxon>Batrachia</taxon>
        <taxon>Anura</taxon>
        <taxon>Neobatrachia</taxon>
        <taxon>Hyloidea</taxon>
        <taxon>Leptodactylidae</taxon>
        <taxon>Leiuperinae</taxon>
        <taxon>Engystomops</taxon>
    </lineage>
</organism>
<evidence type="ECO:0000256" key="6">
    <source>
        <dbReference type="ARBA" id="ARBA00023157"/>
    </source>
</evidence>
<evidence type="ECO:0000259" key="12">
    <source>
        <dbReference type="PROSITE" id="PS50050"/>
    </source>
</evidence>
<dbReference type="GO" id="GO:0004888">
    <property type="term" value="F:transmembrane signaling receptor activity"/>
    <property type="evidence" value="ECO:0007669"/>
    <property type="project" value="UniProtKB-ARBA"/>
</dbReference>
<protein>
    <recommendedName>
        <fullName evidence="12">TNFR-Cys domain-containing protein</fullName>
    </recommendedName>
</protein>
<dbReference type="InterPro" id="IPR001368">
    <property type="entry name" value="TNFR/NGFR_Cys_rich_reg"/>
</dbReference>
<dbReference type="SMART" id="SM00208">
    <property type="entry name" value="TNFR"/>
    <property type="match status" value="3"/>
</dbReference>
<feature type="domain" description="TNFR-Cys" evidence="12">
    <location>
        <begin position="76"/>
        <end position="117"/>
    </location>
</feature>
<keyword evidence="7" id="KW-0675">Receptor</keyword>
<dbReference type="InterPro" id="IPR052491">
    <property type="entry name" value="TNFRSF10"/>
</dbReference>
<evidence type="ECO:0000256" key="3">
    <source>
        <dbReference type="ARBA" id="ARBA00022729"/>
    </source>
</evidence>
<evidence type="ECO:0000256" key="5">
    <source>
        <dbReference type="ARBA" id="ARBA00023136"/>
    </source>
</evidence>
<feature type="repeat" description="TNFR-Cys" evidence="9">
    <location>
        <begin position="118"/>
        <end position="158"/>
    </location>
</feature>
<comment type="caution">
    <text evidence="13">The sequence shown here is derived from an EMBL/GenBank/DDBJ whole genome shotgun (WGS) entry which is preliminary data.</text>
</comment>
<evidence type="ECO:0000256" key="1">
    <source>
        <dbReference type="ARBA" id="ARBA00004370"/>
    </source>
</evidence>
<keyword evidence="14" id="KW-1185">Reference proteome</keyword>
<dbReference type="AlphaFoldDB" id="A0AAV6ZNR4"/>
<evidence type="ECO:0000256" key="2">
    <source>
        <dbReference type="ARBA" id="ARBA00022703"/>
    </source>
</evidence>
<feature type="chain" id="PRO_5043967017" description="TNFR-Cys domain-containing protein" evidence="11">
    <location>
        <begin position="23"/>
        <end position="178"/>
    </location>
</feature>
<evidence type="ECO:0000256" key="10">
    <source>
        <dbReference type="SAM" id="MobiDB-lite"/>
    </source>
</evidence>
<feature type="disulfide bond" evidence="9">
    <location>
        <begin position="99"/>
        <end position="117"/>
    </location>
</feature>
<evidence type="ECO:0000256" key="7">
    <source>
        <dbReference type="ARBA" id="ARBA00023170"/>
    </source>
</evidence>
<keyword evidence="5" id="KW-0472">Membrane</keyword>
<dbReference type="PANTHER" id="PTHR46330:SF6">
    <property type="entry name" value="HEMATOPOIETIC DEATH RECEPTOR-RELATED"/>
    <property type="match status" value="1"/>
</dbReference>
<comment type="caution">
    <text evidence="9">Lacks conserved residue(s) required for the propagation of feature annotation.</text>
</comment>
<feature type="domain" description="TNFR-Cys" evidence="12">
    <location>
        <begin position="118"/>
        <end position="158"/>
    </location>
</feature>
<keyword evidence="4" id="KW-0677">Repeat</keyword>
<feature type="non-terminal residue" evidence="13">
    <location>
        <position position="178"/>
    </location>
</feature>
<dbReference type="FunFam" id="2.10.50.10:FF:000004">
    <property type="entry name" value="Tumor necrosis factor receptor superfamily member 6"/>
    <property type="match status" value="1"/>
</dbReference>
<evidence type="ECO:0000256" key="9">
    <source>
        <dbReference type="PROSITE-ProRule" id="PRU00206"/>
    </source>
</evidence>
<keyword evidence="8" id="KW-0325">Glycoprotein</keyword>
<dbReference type="Pfam" id="PF00020">
    <property type="entry name" value="TNFR_c6"/>
    <property type="match status" value="2"/>
</dbReference>
<evidence type="ECO:0000313" key="14">
    <source>
        <dbReference type="Proteomes" id="UP000824782"/>
    </source>
</evidence>
<evidence type="ECO:0000256" key="8">
    <source>
        <dbReference type="ARBA" id="ARBA00023180"/>
    </source>
</evidence>
<name>A0AAV6ZNR4_ENGPU</name>
<proteinExistence type="predicted"/>
<feature type="disulfide bond" evidence="9">
    <location>
        <begin position="119"/>
        <end position="134"/>
    </location>
</feature>
<dbReference type="GO" id="GO:0009986">
    <property type="term" value="C:cell surface"/>
    <property type="evidence" value="ECO:0007669"/>
    <property type="project" value="TreeGrafter"/>
</dbReference>
<dbReference type="PROSITE" id="PS50050">
    <property type="entry name" value="TNFR_NGFR_2"/>
    <property type="match status" value="2"/>
</dbReference>
<gene>
    <name evidence="13" type="ORF">GDO81_022729</name>
</gene>
<feature type="region of interest" description="Disordered" evidence="10">
    <location>
        <begin position="156"/>
        <end position="178"/>
    </location>
</feature>
<comment type="subcellular location">
    <subcellularLocation>
        <location evidence="1">Membrane</location>
    </subcellularLocation>
</comment>
<evidence type="ECO:0000313" key="13">
    <source>
        <dbReference type="EMBL" id="KAG8550691.1"/>
    </source>
</evidence>
<dbReference type="Gene3D" id="2.10.50.10">
    <property type="entry name" value="Tumor Necrosis Factor Receptor, subunit A, domain 2"/>
    <property type="match status" value="3"/>
</dbReference>
<dbReference type="SUPFAM" id="SSF57586">
    <property type="entry name" value="TNF receptor-like"/>
    <property type="match status" value="2"/>
</dbReference>
<keyword evidence="6 9" id="KW-1015">Disulfide bond</keyword>
<dbReference type="PANTHER" id="PTHR46330">
    <property type="entry name" value="TUMOR NECROSIS FACTOR RECEPTOR SUPERFAMILY MEMBER 10B"/>
    <property type="match status" value="1"/>
</dbReference>
<sequence>MLRTLHPLPLLTLSVVIQFLAASPVPSDDVHNRTVRQQECYEDEYPHEGKCCRTCAAGTFVFAHCTMNHLRGVCNPCTPGVSYTAAPNGLESCLNCQVCKDDKVTVRSCTTTSDALCQCKPGYYCSPDEPCEVCNRCSRCRKDQRIKAMCTPTTNTVCEDTSPPDPTSPKTDLKDGHT</sequence>
<feature type="disulfide bond" evidence="9">
    <location>
        <begin position="96"/>
        <end position="109"/>
    </location>
</feature>
<reference evidence="13" key="1">
    <citation type="thesis" date="2020" institute="ProQuest LLC" country="789 East Eisenhower Parkway, Ann Arbor, MI, USA">
        <title>Comparative Genomics and Chromosome Evolution.</title>
        <authorList>
            <person name="Mudd A.B."/>
        </authorList>
    </citation>
    <scope>NUCLEOTIDE SEQUENCE</scope>
    <source>
        <strain evidence="13">237g6f4</strain>
        <tissue evidence="13">Blood</tissue>
    </source>
</reference>
<dbReference type="GO" id="GO:0005886">
    <property type="term" value="C:plasma membrane"/>
    <property type="evidence" value="ECO:0007669"/>
    <property type="project" value="TreeGrafter"/>
</dbReference>
<dbReference type="PROSITE" id="PS00652">
    <property type="entry name" value="TNFR_NGFR_1"/>
    <property type="match status" value="1"/>
</dbReference>
<feature type="disulfide bond" evidence="9">
    <location>
        <begin position="140"/>
        <end position="158"/>
    </location>
</feature>
<dbReference type="EMBL" id="WNYA01000035">
    <property type="protein sequence ID" value="KAG8550691.1"/>
    <property type="molecule type" value="Genomic_DNA"/>
</dbReference>
<accession>A0AAV6ZNR4</accession>
<dbReference type="GO" id="GO:0036462">
    <property type="term" value="P:TRAIL-activated apoptotic signaling pathway"/>
    <property type="evidence" value="ECO:0007669"/>
    <property type="project" value="TreeGrafter"/>
</dbReference>
<keyword evidence="2" id="KW-0053">Apoptosis</keyword>
<feature type="signal peptide" evidence="11">
    <location>
        <begin position="1"/>
        <end position="22"/>
    </location>
</feature>